<feature type="repeat" description="Solcar" evidence="20">
    <location>
        <begin position="13"/>
        <end position="101"/>
    </location>
</feature>
<comment type="catalytic activity">
    <reaction evidence="16">
        <text>L-2-aminoadipate(in) + 2-oxoglutarate(out) = L-2-aminoadipate(out) + 2-oxoglutarate(in)</text>
        <dbReference type="Rhea" id="RHEA:71747"/>
        <dbReference type="ChEBI" id="CHEBI:16810"/>
        <dbReference type="ChEBI" id="CHEBI:58672"/>
    </reaction>
</comment>
<evidence type="ECO:0000256" key="19">
    <source>
        <dbReference type="ARBA" id="ARBA00048998"/>
    </source>
</evidence>
<evidence type="ECO:0000256" key="1">
    <source>
        <dbReference type="ARBA" id="ARBA00004448"/>
    </source>
</evidence>
<evidence type="ECO:0000256" key="13">
    <source>
        <dbReference type="ARBA" id="ARBA00046087"/>
    </source>
</evidence>
<evidence type="ECO:0000313" key="22">
    <source>
        <dbReference type="EMBL" id="RNA08323.1"/>
    </source>
</evidence>
<dbReference type="PANTHER" id="PTHR46356:SF1">
    <property type="entry name" value="MITOCHONDRIAL 2-OXODICARBOXYLATE CARRIER"/>
    <property type="match status" value="1"/>
</dbReference>
<dbReference type="InterPro" id="IPR023395">
    <property type="entry name" value="MCP_dom_sf"/>
</dbReference>
<evidence type="ECO:0000256" key="5">
    <source>
        <dbReference type="ARBA" id="ARBA00022737"/>
    </source>
</evidence>
<gene>
    <name evidence="22" type="ORF">BpHYR1_003125</name>
</gene>
<keyword evidence="8" id="KW-0496">Mitochondrion</keyword>
<comment type="catalytic activity">
    <reaction evidence="19">
        <text>hexanedioate(in) + 2-oxoglutarate(out) = hexanedioate(out) + 2-oxoglutarate(in)</text>
        <dbReference type="Rhea" id="RHEA:71743"/>
        <dbReference type="ChEBI" id="CHEBI:16810"/>
        <dbReference type="ChEBI" id="CHEBI:17128"/>
    </reaction>
</comment>
<evidence type="ECO:0000256" key="2">
    <source>
        <dbReference type="ARBA" id="ARBA00006375"/>
    </source>
</evidence>
<comment type="catalytic activity">
    <reaction evidence="17">
        <text>2-oxoheptanedioate(in) + 2-oxoglutarate(out) = 2-oxoheptanedioate(out) + 2-oxoglutarate(in)</text>
        <dbReference type="Rhea" id="RHEA:71755"/>
        <dbReference type="ChEBI" id="CHEBI:16810"/>
        <dbReference type="ChEBI" id="CHEBI:72701"/>
    </reaction>
</comment>
<accession>A0A3M7QAH0</accession>
<proteinExistence type="inferred from homology"/>
<keyword evidence="6" id="KW-0999">Mitochondrion inner membrane</keyword>
<dbReference type="STRING" id="10195.A0A3M7QAH0"/>
<keyword evidence="3 21" id="KW-0813">Transport</keyword>
<dbReference type="AlphaFoldDB" id="A0A3M7QAH0"/>
<comment type="similarity">
    <text evidence="2 21">Belongs to the mitochondrial carrier (TC 2.A.29) family.</text>
</comment>
<evidence type="ECO:0000256" key="7">
    <source>
        <dbReference type="ARBA" id="ARBA00022989"/>
    </source>
</evidence>
<keyword evidence="9 20" id="KW-0472">Membrane</keyword>
<dbReference type="InterPro" id="IPR018108">
    <property type="entry name" value="MCP_transmembrane"/>
</dbReference>
<evidence type="ECO:0000256" key="8">
    <source>
        <dbReference type="ARBA" id="ARBA00023128"/>
    </source>
</evidence>
<dbReference type="GO" id="GO:0005743">
    <property type="term" value="C:mitochondrial inner membrane"/>
    <property type="evidence" value="ECO:0007669"/>
    <property type="project" value="UniProtKB-SubCell"/>
</dbReference>
<keyword evidence="4 20" id="KW-0812">Transmembrane</keyword>
<dbReference type="Proteomes" id="UP000276133">
    <property type="component" value="Unassembled WGS sequence"/>
</dbReference>
<keyword evidence="5" id="KW-0677">Repeat</keyword>
<evidence type="ECO:0000256" key="14">
    <source>
        <dbReference type="ARBA" id="ARBA00047537"/>
    </source>
</evidence>
<keyword evidence="7" id="KW-1133">Transmembrane helix</keyword>
<reference evidence="22 23" key="1">
    <citation type="journal article" date="2018" name="Sci. Rep.">
        <title>Genomic signatures of local adaptation to the degree of environmental predictability in rotifers.</title>
        <authorList>
            <person name="Franch-Gras L."/>
            <person name="Hahn C."/>
            <person name="Garcia-Roger E.M."/>
            <person name="Carmona M.J."/>
            <person name="Serra M."/>
            <person name="Gomez A."/>
        </authorList>
    </citation>
    <scope>NUCLEOTIDE SEQUENCE [LARGE SCALE GENOMIC DNA]</scope>
    <source>
        <strain evidence="22">HYR1</strain>
    </source>
</reference>
<dbReference type="PANTHER" id="PTHR46356">
    <property type="entry name" value="MITOCHONDRIAL 2-OXODICARBOXYLATE CARRIER"/>
    <property type="match status" value="1"/>
</dbReference>
<evidence type="ECO:0000256" key="12">
    <source>
        <dbReference type="ARBA" id="ARBA00041874"/>
    </source>
</evidence>
<dbReference type="Pfam" id="PF00153">
    <property type="entry name" value="Mito_carr"/>
    <property type="match status" value="3"/>
</dbReference>
<comment type="caution">
    <text evidence="22">The sequence shown here is derived from an EMBL/GenBank/DDBJ whole genome shotgun (WGS) entry which is preliminary data.</text>
</comment>
<dbReference type="EMBL" id="REGN01006777">
    <property type="protein sequence ID" value="RNA08323.1"/>
    <property type="molecule type" value="Genomic_DNA"/>
</dbReference>
<dbReference type="SUPFAM" id="SSF103506">
    <property type="entry name" value="Mitochondrial carrier"/>
    <property type="match status" value="1"/>
</dbReference>
<dbReference type="InterPro" id="IPR051752">
    <property type="entry name" value="Mito_2-oxodicarb_carrier"/>
</dbReference>
<name>A0A3M7QAH0_BRAPC</name>
<comment type="function">
    <text evidence="13">Transports dicarboxylates across the inner membranes of mitochondria by a counter-exchange mechanism. Can transport 2-oxoadipate (2-oxohexanedioate), 2-oxoglutarate, adipate (hexanedioate), glutarate, and to a lesser extent, pimelate (heptanedioate), 2-oxopimelate (2-oxoheptanedioate), 2-aminoadipate (2-aminohexanedioate), oxaloacetate, and citrate. Plays a central role in catabolism of lysine, hydroxylysine, and tryptophan, by transporting common metabolite intermediates (such as 2-oxoadipate) into the mitochondria, where it is converted into acetyl-CoA and can enter the citric acid (TCA) cycle.</text>
</comment>
<feature type="repeat" description="Solcar" evidence="20">
    <location>
        <begin position="109"/>
        <end position="198"/>
    </location>
</feature>
<comment type="catalytic activity">
    <reaction evidence="14">
        <text>heptanedioate(in) + 2-oxoglutarate(out) = heptanedioate(out) + 2-oxoglutarate(in)</text>
        <dbReference type="Rhea" id="RHEA:71759"/>
        <dbReference type="ChEBI" id="CHEBI:16810"/>
        <dbReference type="ChEBI" id="CHEBI:36165"/>
    </reaction>
</comment>
<evidence type="ECO:0000256" key="4">
    <source>
        <dbReference type="ARBA" id="ARBA00022692"/>
    </source>
</evidence>
<comment type="catalytic activity">
    <reaction evidence="10">
        <text>2-oxoadipate(in) + 2-oxoglutarate(out) = 2-oxoadipate(out) + 2-oxoglutarate(in)</text>
        <dbReference type="Rhea" id="RHEA:71739"/>
        <dbReference type="ChEBI" id="CHEBI:16810"/>
        <dbReference type="ChEBI" id="CHEBI:57499"/>
    </reaction>
</comment>
<feature type="repeat" description="Solcar" evidence="20">
    <location>
        <begin position="207"/>
        <end position="296"/>
    </location>
</feature>
<evidence type="ECO:0000256" key="6">
    <source>
        <dbReference type="ARBA" id="ARBA00022792"/>
    </source>
</evidence>
<keyword evidence="23" id="KW-1185">Reference proteome</keyword>
<dbReference type="Gene3D" id="1.50.40.10">
    <property type="entry name" value="Mitochondrial carrier domain"/>
    <property type="match status" value="1"/>
</dbReference>
<evidence type="ECO:0000256" key="11">
    <source>
        <dbReference type="ARBA" id="ARBA00039747"/>
    </source>
</evidence>
<sequence>MSRVNERVVPFWKDSLMQIAAGGTAGFIEICIMHPLDVVKTRFQFQRGFTQSNYTSISDCFQKIIKNEGFLSIYKGILPPILAETPKRATKFFTFEQYKTLFSFGSSVPTAQSLILAGLFAGLTEAIVVNPFEVVKVRLQTDQQQFSKQKSSFGTAKLIFKEGGLGKNGLNRGLTATLGRHGIWNMIYFGFYHNIKVYIPKSDSKGMEYFWRCLTGFTAGSIASTVNIPWDVAKSRIQGYHADNAPRKYNTCIQTILLVHKEEGLRALFKGLSPKLLRLGPGGAIMMIAYEEIYNSLKQNF</sequence>
<evidence type="ECO:0000256" key="15">
    <source>
        <dbReference type="ARBA" id="ARBA00048003"/>
    </source>
</evidence>
<comment type="subcellular location">
    <subcellularLocation>
        <location evidence="1">Mitochondrion inner membrane</location>
        <topology evidence="1">Multi-pass membrane protein</topology>
    </subcellularLocation>
</comment>
<comment type="catalytic activity">
    <reaction evidence="15">
        <text>citrate(in) + 2-oxoglutarate(out) = citrate(out) + 2-oxoglutarate(in)</text>
        <dbReference type="Rhea" id="RHEA:71763"/>
        <dbReference type="ChEBI" id="CHEBI:16810"/>
        <dbReference type="ChEBI" id="CHEBI:16947"/>
    </reaction>
</comment>
<evidence type="ECO:0000256" key="18">
    <source>
        <dbReference type="ARBA" id="ARBA00048920"/>
    </source>
</evidence>
<dbReference type="OrthoDB" id="434783at2759"/>
<dbReference type="PROSITE" id="PS50920">
    <property type="entry name" value="SOLCAR"/>
    <property type="match status" value="3"/>
</dbReference>
<evidence type="ECO:0000256" key="17">
    <source>
        <dbReference type="ARBA" id="ARBA00048581"/>
    </source>
</evidence>
<organism evidence="22 23">
    <name type="scientific">Brachionus plicatilis</name>
    <name type="common">Marine rotifer</name>
    <name type="synonym">Brachionus muelleri</name>
    <dbReference type="NCBI Taxonomy" id="10195"/>
    <lineage>
        <taxon>Eukaryota</taxon>
        <taxon>Metazoa</taxon>
        <taxon>Spiralia</taxon>
        <taxon>Gnathifera</taxon>
        <taxon>Rotifera</taxon>
        <taxon>Eurotatoria</taxon>
        <taxon>Monogononta</taxon>
        <taxon>Pseudotrocha</taxon>
        <taxon>Ploima</taxon>
        <taxon>Brachionidae</taxon>
        <taxon>Brachionus</taxon>
    </lineage>
</organism>
<evidence type="ECO:0000256" key="9">
    <source>
        <dbReference type="ARBA" id="ARBA00023136"/>
    </source>
</evidence>
<evidence type="ECO:0000256" key="20">
    <source>
        <dbReference type="PROSITE-ProRule" id="PRU00282"/>
    </source>
</evidence>
<evidence type="ECO:0000256" key="21">
    <source>
        <dbReference type="RuleBase" id="RU000488"/>
    </source>
</evidence>
<comment type="catalytic activity">
    <reaction evidence="18">
        <text>glutarate(in) + 2-oxoglutarate(out) = glutarate(out) + 2-oxoglutarate(in)</text>
        <dbReference type="Rhea" id="RHEA:71751"/>
        <dbReference type="ChEBI" id="CHEBI:16810"/>
        <dbReference type="ChEBI" id="CHEBI:30921"/>
    </reaction>
</comment>
<evidence type="ECO:0000256" key="16">
    <source>
        <dbReference type="ARBA" id="ARBA00048303"/>
    </source>
</evidence>
<evidence type="ECO:0000313" key="23">
    <source>
        <dbReference type="Proteomes" id="UP000276133"/>
    </source>
</evidence>
<protein>
    <recommendedName>
        <fullName evidence="11">Mitochondrial 2-oxodicarboxylate carrier</fullName>
    </recommendedName>
    <alternativeName>
        <fullName evidence="12">Solute carrier family 25 member 21</fullName>
    </alternativeName>
</protein>
<evidence type="ECO:0000256" key="3">
    <source>
        <dbReference type="ARBA" id="ARBA00022448"/>
    </source>
</evidence>
<evidence type="ECO:0000256" key="10">
    <source>
        <dbReference type="ARBA" id="ARBA00036018"/>
    </source>
</evidence>